<evidence type="ECO:0000256" key="5">
    <source>
        <dbReference type="ARBA" id="ARBA00022777"/>
    </source>
</evidence>
<keyword evidence="5" id="KW-0418">Kinase</keyword>
<feature type="transmembrane region" description="Helical" evidence="6">
    <location>
        <begin position="158"/>
        <end position="177"/>
    </location>
</feature>
<feature type="transmembrane region" description="Helical" evidence="6">
    <location>
        <begin position="80"/>
        <end position="103"/>
    </location>
</feature>
<dbReference type="InterPro" id="IPR036097">
    <property type="entry name" value="HisK_dim/P_sf"/>
</dbReference>
<gene>
    <name evidence="9" type="ORF">MNBD_GAMMA13-1537</name>
</gene>
<keyword evidence="3" id="KW-0597">Phosphoprotein</keyword>
<evidence type="ECO:0000256" key="1">
    <source>
        <dbReference type="ARBA" id="ARBA00000085"/>
    </source>
</evidence>
<dbReference type="PRINTS" id="PR00344">
    <property type="entry name" value="BCTRLSENSOR"/>
</dbReference>
<keyword evidence="4" id="KW-0808">Transferase</keyword>
<sequence length="579" mass="64230">MNSLQCQITAEQLKAVYKQLPSIVSAAVGAVILTYILKDVSSPGLLSAWLGMVFLNCIAAGILYLHYINHRKEGLTHPHWRVYFTVFTFCTGIIWGVIGILFYSTIVEIKLLIVVWIWAMGAGMTTLLVAYQPAFYAMIIPLFLPLTASLAIDDDIFYHSLAAATFAWMLSLMYFYYNNHKTFLDAITLKFINTELVADLARKNQEAENANLAKSQFLAAASHDLRQPLHAQCLFLAELDQYVDSPAGRRILGGLESSVYAMRKLLNAILDLSSLEAGTTTPSKHVFPISTVFTHLKSDFETLAEEKGIALRICECSLLINTDPVLLERILRNLISNAIRYTREGKVLIGCRRHTHSVSIQILDTGIGIPKDKQKDIFVPFIQLGNPERDREKGLGLGLSIVKRTSELLEHMLIFKSTQGKGTTVSLDVPLADTIPNDIRKTRLEDNAVDLVGKRILIIDDDTDVRTAIFGLLRSWECIPLVFPDISSALEHIGKESEDIDIILSDFNLPGNFNGIQAIEMLRAQCESTTPAALITGNISVNKLREAEGAGLSTIHKPVLASELRSHISKLAGYERCNS</sequence>
<feature type="domain" description="Response regulatory" evidence="8">
    <location>
        <begin position="455"/>
        <end position="572"/>
    </location>
</feature>
<keyword evidence="6" id="KW-0472">Membrane</keyword>
<dbReference type="CDD" id="cd00082">
    <property type="entry name" value="HisKA"/>
    <property type="match status" value="1"/>
</dbReference>
<dbReference type="Gene3D" id="1.10.287.130">
    <property type="match status" value="1"/>
</dbReference>
<dbReference type="PROSITE" id="PS50109">
    <property type="entry name" value="HIS_KIN"/>
    <property type="match status" value="1"/>
</dbReference>
<feature type="transmembrane region" description="Helical" evidence="6">
    <location>
        <begin position="109"/>
        <end position="129"/>
    </location>
</feature>
<dbReference type="InterPro" id="IPR003594">
    <property type="entry name" value="HATPase_dom"/>
</dbReference>
<protein>
    <recommendedName>
        <fullName evidence="2">histidine kinase</fullName>
        <ecNumber evidence="2">2.7.13.3</ecNumber>
    </recommendedName>
</protein>
<dbReference type="SMART" id="SM00388">
    <property type="entry name" value="HisKA"/>
    <property type="match status" value="1"/>
</dbReference>
<dbReference type="GO" id="GO:0005886">
    <property type="term" value="C:plasma membrane"/>
    <property type="evidence" value="ECO:0007669"/>
    <property type="project" value="TreeGrafter"/>
</dbReference>
<dbReference type="SUPFAM" id="SSF47384">
    <property type="entry name" value="Homodimeric domain of signal transducing histidine kinase"/>
    <property type="match status" value="1"/>
</dbReference>
<comment type="catalytic activity">
    <reaction evidence="1">
        <text>ATP + protein L-histidine = ADP + protein N-phospho-L-histidine.</text>
        <dbReference type="EC" id="2.7.13.3"/>
    </reaction>
</comment>
<evidence type="ECO:0000259" key="8">
    <source>
        <dbReference type="PROSITE" id="PS50110"/>
    </source>
</evidence>
<feature type="transmembrane region" description="Helical" evidence="6">
    <location>
        <begin position="20"/>
        <end position="37"/>
    </location>
</feature>
<dbReference type="Pfam" id="PF00072">
    <property type="entry name" value="Response_reg"/>
    <property type="match status" value="1"/>
</dbReference>
<dbReference type="EMBL" id="UOFK01000206">
    <property type="protein sequence ID" value="VAW79792.1"/>
    <property type="molecule type" value="Genomic_DNA"/>
</dbReference>
<evidence type="ECO:0000256" key="6">
    <source>
        <dbReference type="SAM" id="Phobius"/>
    </source>
</evidence>
<dbReference type="InterPro" id="IPR004358">
    <property type="entry name" value="Sig_transdc_His_kin-like_C"/>
</dbReference>
<evidence type="ECO:0000313" key="9">
    <source>
        <dbReference type="EMBL" id="VAW79792.1"/>
    </source>
</evidence>
<name>A0A3B0YWS9_9ZZZZ</name>
<dbReference type="InterPro" id="IPR001789">
    <property type="entry name" value="Sig_transdc_resp-reg_receiver"/>
</dbReference>
<reference evidence="9" key="1">
    <citation type="submission" date="2018-06" db="EMBL/GenBank/DDBJ databases">
        <authorList>
            <person name="Zhirakovskaya E."/>
        </authorList>
    </citation>
    <scope>NUCLEOTIDE SEQUENCE</scope>
</reference>
<feature type="domain" description="Histidine kinase" evidence="7">
    <location>
        <begin position="220"/>
        <end position="433"/>
    </location>
</feature>
<dbReference type="Pfam" id="PF00512">
    <property type="entry name" value="HisKA"/>
    <property type="match status" value="1"/>
</dbReference>
<dbReference type="SUPFAM" id="SSF55874">
    <property type="entry name" value="ATPase domain of HSP90 chaperone/DNA topoisomerase II/histidine kinase"/>
    <property type="match status" value="1"/>
</dbReference>
<dbReference type="PANTHER" id="PTHR43047">
    <property type="entry name" value="TWO-COMPONENT HISTIDINE PROTEIN KINASE"/>
    <property type="match status" value="1"/>
</dbReference>
<dbReference type="AlphaFoldDB" id="A0A3B0YWS9"/>
<dbReference type="FunFam" id="3.30.565.10:FF:000049">
    <property type="entry name" value="Two-component sensor histidine kinase"/>
    <property type="match status" value="1"/>
</dbReference>
<dbReference type="InterPro" id="IPR005467">
    <property type="entry name" value="His_kinase_dom"/>
</dbReference>
<dbReference type="GO" id="GO:0000155">
    <property type="term" value="F:phosphorelay sensor kinase activity"/>
    <property type="evidence" value="ECO:0007669"/>
    <property type="project" value="InterPro"/>
</dbReference>
<evidence type="ECO:0000256" key="3">
    <source>
        <dbReference type="ARBA" id="ARBA00022553"/>
    </source>
</evidence>
<proteinExistence type="predicted"/>
<dbReference type="Gene3D" id="3.30.565.10">
    <property type="entry name" value="Histidine kinase-like ATPase, C-terminal domain"/>
    <property type="match status" value="1"/>
</dbReference>
<dbReference type="InterPro" id="IPR036890">
    <property type="entry name" value="HATPase_C_sf"/>
</dbReference>
<feature type="transmembrane region" description="Helical" evidence="6">
    <location>
        <begin position="49"/>
        <end position="68"/>
    </location>
</feature>
<accession>A0A3B0YWS9</accession>
<dbReference type="SMART" id="SM00387">
    <property type="entry name" value="HATPase_c"/>
    <property type="match status" value="1"/>
</dbReference>
<dbReference type="SMART" id="SM00448">
    <property type="entry name" value="REC"/>
    <property type="match status" value="1"/>
</dbReference>
<dbReference type="GO" id="GO:0009927">
    <property type="term" value="F:histidine phosphotransfer kinase activity"/>
    <property type="evidence" value="ECO:0007669"/>
    <property type="project" value="TreeGrafter"/>
</dbReference>
<dbReference type="InterPro" id="IPR003661">
    <property type="entry name" value="HisK_dim/P_dom"/>
</dbReference>
<keyword evidence="6" id="KW-1133">Transmembrane helix</keyword>
<dbReference type="Pfam" id="PF02518">
    <property type="entry name" value="HATPase_c"/>
    <property type="match status" value="1"/>
</dbReference>
<evidence type="ECO:0000256" key="4">
    <source>
        <dbReference type="ARBA" id="ARBA00022679"/>
    </source>
</evidence>
<dbReference type="PANTHER" id="PTHR43047:SF9">
    <property type="entry name" value="HISTIDINE KINASE"/>
    <property type="match status" value="1"/>
</dbReference>
<keyword evidence="6" id="KW-0812">Transmembrane</keyword>
<evidence type="ECO:0000256" key="2">
    <source>
        <dbReference type="ARBA" id="ARBA00012438"/>
    </source>
</evidence>
<organism evidence="9">
    <name type="scientific">hydrothermal vent metagenome</name>
    <dbReference type="NCBI Taxonomy" id="652676"/>
    <lineage>
        <taxon>unclassified sequences</taxon>
        <taxon>metagenomes</taxon>
        <taxon>ecological metagenomes</taxon>
    </lineage>
</organism>
<dbReference type="PROSITE" id="PS50110">
    <property type="entry name" value="RESPONSE_REGULATORY"/>
    <property type="match status" value="1"/>
</dbReference>
<dbReference type="SUPFAM" id="SSF52172">
    <property type="entry name" value="CheY-like"/>
    <property type="match status" value="1"/>
</dbReference>
<feature type="transmembrane region" description="Helical" evidence="6">
    <location>
        <begin position="134"/>
        <end position="152"/>
    </location>
</feature>
<dbReference type="CDD" id="cd00156">
    <property type="entry name" value="REC"/>
    <property type="match status" value="1"/>
</dbReference>
<dbReference type="InterPro" id="IPR011006">
    <property type="entry name" value="CheY-like_superfamily"/>
</dbReference>
<evidence type="ECO:0000259" key="7">
    <source>
        <dbReference type="PROSITE" id="PS50109"/>
    </source>
</evidence>
<dbReference type="EC" id="2.7.13.3" evidence="2"/>
<dbReference type="Gene3D" id="3.40.50.2300">
    <property type="match status" value="1"/>
</dbReference>